<dbReference type="InterPro" id="IPR039561">
    <property type="entry name" value="Peptidase_M15C"/>
</dbReference>
<reference evidence="4 5" key="1">
    <citation type="submission" date="2018-09" db="EMBL/GenBank/DDBJ databases">
        <title>Genome sequencing of Nocardioides immobilis CCTCC AB 2017083 for comparison to Nocardioides silvaticus.</title>
        <authorList>
            <person name="Li C."/>
            <person name="Wang G."/>
        </authorList>
    </citation>
    <scope>NUCLEOTIDE SEQUENCE [LARGE SCALE GENOMIC DNA]</scope>
    <source>
        <strain evidence="4 5">CCTCC AB 2017083</strain>
    </source>
</reference>
<evidence type="ECO:0000313" key="5">
    <source>
        <dbReference type="Proteomes" id="UP000283644"/>
    </source>
</evidence>
<evidence type="ECO:0000259" key="3">
    <source>
        <dbReference type="Pfam" id="PF13539"/>
    </source>
</evidence>
<protein>
    <submittedName>
        <fullName evidence="4">M15 family peptidase</fullName>
    </submittedName>
</protein>
<keyword evidence="2" id="KW-0732">Signal</keyword>
<dbReference type="EMBL" id="QXGH01000020">
    <property type="protein sequence ID" value="RHW25973.1"/>
    <property type="molecule type" value="Genomic_DNA"/>
</dbReference>
<dbReference type="Proteomes" id="UP000283644">
    <property type="component" value="Unassembled WGS sequence"/>
</dbReference>
<sequence>MGVAPRRARLALVSAVALLGAACAAPADDPDPDASNAASSTSTPPGEGGEPSATYARYEVDPPGEYDGRLNGDDMLLVSTETIPDDVVEQILAIRIAGQKAVTAAEPLSIGEFSLENKGYRVAAVDAADYRRFTPQTSAVLQDAWDRVAAGEIAVDQALEPRLPVDKDGYLAVGSGERTFPIHVGAFVDQVGTIDAVVNTEWGEQLGLVENNALVLYTGVISPQALRKKLKPIVGDISMTDLDIVAEEGIDPNTFQTAVLVGTFSEAVGVFNYTPIGGGRIQPDPAWVREHIVTETVPILGELTCNKYMMPQLKAALAEVQRRGLANEIKYHVGCYYPRFIHGSTTLSNHSFGLAIDINSLENQRGTVGQMHPDVVSIFKYWGFAWGGDWAYTDPMHFELEQIKNPG</sequence>
<name>A0A417Y030_9ACTN</name>
<keyword evidence="5" id="KW-1185">Reference proteome</keyword>
<gene>
    <name evidence="4" type="ORF">D0Z08_16725</name>
</gene>
<organism evidence="4 5">
    <name type="scientific">Nocardioides immobilis</name>
    <dbReference type="NCBI Taxonomy" id="2049295"/>
    <lineage>
        <taxon>Bacteria</taxon>
        <taxon>Bacillati</taxon>
        <taxon>Actinomycetota</taxon>
        <taxon>Actinomycetes</taxon>
        <taxon>Propionibacteriales</taxon>
        <taxon>Nocardioidaceae</taxon>
        <taxon>Nocardioides</taxon>
    </lineage>
</organism>
<dbReference type="Pfam" id="PF13539">
    <property type="entry name" value="Peptidase_M15_4"/>
    <property type="match status" value="1"/>
</dbReference>
<evidence type="ECO:0000256" key="1">
    <source>
        <dbReference type="SAM" id="MobiDB-lite"/>
    </source>
</evidence>
<feature type="domain" description="Peptidase M15C" evidence="3">
    <location>
        <begin position="343"/>
        <end position="400"/>
    </location>
</feature>
<dbReference type="AlphaFoldDB" id="A0A417Y030"/>
<dbReference type="Gene3D" id="3.30.1380.10">
    <property type="match status" value="1"/>
</dbReference>
<feature type="compositionally biased region" description="Low complexity" evidence="1">
    <location>
        <begin position="26"/>
        <end position="40"/>
    </location>
</feature>
<comment type="caution">
    <text evidence="4">The sequence shown here is derived from an EMBL/GenBank/DDBJ whole genome shotgun (WGS) entry which is preliminary data.</text>
</comment>
<feature type="signal peptide" evidence="2">
    <location>
        <begin position="1"/>
        <end position="27"/>
    </location>
</feature>
<feature type="region of interest" description="Disordered" evidence="1">
    <location>
        <begin position="26"/>
        <end position="64"/>
    </location>
</feature>
<proteinExistence type="predicted"/>
<dbReference type="GO" id="GO:0008233">
    <property type="term" value="F:peptidase activity"/>
    <property type="evidence" value="ECO:0007669"/>
    <property type="project" value="InterPro"/>
</dbReference>
<evidence type="ECO:0000313" key="4">
    <source>
        <dbReference type="EMBL" id="RHW25973.1"/>
    </source>
</evidence>
<dbReference type="InterPro" id="IPR009045">
    <property type="entry name" value="Zn_M74/Hedgehog-like"/>
</dbReference>
<dbReference type="OrthoDB" id="9799970at2"/>
<accession>A0A417Y030</accession>
<feature type="chain" id="PRO_5019432685" evidence="2">
    <location>
        <begin position="28"/>
        <end position="407"/>
    </location>
</feature>
<evidence type="ECO:0000256" key="2">
    <source>
        <dbReference type="SAM" id="SignalP"/>
    </source>
</evidence>
<dbReference type="RefSeq" id="WP_118926384.1">
    <property type="nucleotide sequence ID" value="NZ_QXGH01000020.1"/>
</dbReference>
<dbReference type="PROSITE" id="PS51257">
    <property type="entry name" value="PROKAR_LIPOPROTEIN"/>
    <property type="match status" value="1"/>
</dbReference>
<dbReference type="SUPFAM" id="SSF55166">
    <property type="entry name" value="Hedgehog/DD-peptidase"/>
    <property type="match status" value="1"/>
</dbReference>